<organism evidence="1 2">
    <name type="scientific">Streptomyces violaceusniger</name>
    <dbReference type="NCBI Taxonomy" id="68280"/>
    <lineage>
        <taxon>Bacteria</taxon>
        <taxon>Bacillati</taxon>
        <taxon>Actinomycetota</taxon>
        <taxon>Actinomycetes</taxon>
        <taxon>Kitasatosporales</taxon>
        <taxon>Streptomycetaceae</taxon>
        <taxon>Streptomyces</taxon>
        <taxon>Streptomyces violaceusniger group</taxon>
    </lineage>
</organism>
<sequence>MFQFEDPDAVLVEKVADLPIGHLGAEVVAQPQTDAVESGLGRRLDPGREVGVAQGVCTTGKGLLGHVDAHCSVGSPGWLSREPL</sequence>
<accession>A0A4D4LQ19</accession>
<reference evidence="1 2" key="1">
    <citation type="journal article" date="2020" name="Int. J. Syst. Evol. Microbiol.">
        <title>Reclassification of Streptomyces castelarensis and Streptomyces sporoclivatus as later heterotypic synonyms of Streptomyces antimycoticus.</title>
        <authorList>
            <person name="Komaki H."/>
            <person name="Tamura T."/>
        </authorList>
    </citation>
    <scope>NUCLEOTIDE SEQUENCE [LARGE SCALE GENOMIC DNA]</scope>
    <source>
        <strain evidence="1 2">NBRC 13459</strain>
    </source>
</reference>
<proteinExistence type="predicted"/>
<dbReference type="AlphaFoldDB" id="A0A4D4LQ19"/>
<evidence type="ECO:0000313" key="1">
    <source>
        <dbReference type="EMBL" id="GDY60548.1"/>
    </source>
</evidence>
<keyword evidence="2" id="KW-1185">Reference proteome</keyword>
<protein>
    <submittedName>
        <fullName evidence="1">Uncharacterized protein</fullName>
    </submittedName>
</protein>
<evidence type="ECO:0000313" key="2">
    <source>
        <dbReference type="Proteomes" id="UP000301309"/>
    </source>
</evidence>
<name>A0A4D4LQ19_STRVO</name>
<dbReference type="EMBL" id="BJHW01000002">
    <property type="protein sequence ID" value="GDY60548.1"/>
    <property type="molecule type" value="Genomic_DNA"/>
</dbReference>
<comment type="caution">
    <text evidence="1">The sequence shown here is derived from an EMBL/GenBank/DDBJ whole genome shotgun (WGS) entry which is preliminary data.</text>
</comment>
<dbReference type="Proteomes" id="UP000301309">
    <property type="component" value="Unassembled WGS sequence"/>
</dbReference>
<gene>
    <name evidence="1" type="ORF">SVIO_111710</name>
</gene>